<dbReference type="SUPFAM" id="SSF46689">
    <property type="entry name" value="Homeodomain-like"/>
    <property type="match status" value="1"/>
</dbReference>
<dbReference type="InterPro" id="IPR036271">
    <property type="entry name" value="Tet_transcr_reg_TetR-rel_C_sf"/>
</dbReference>
<keyword evidence="3" id="KW-0804">Transcription</keyword>
<dbReference type="GO" id="GO:0003700">
    <property type="term" value="F:DNA-binding transcription factor activity"/>
    <property type="evidence" value="ECO:0007669"/>
    <property type="project" value="TreeGrafter"/>
</dbReference>
<evidence type="ECO:0000313" key="7">
    <source>
        <dbReference type="Proteomes" id="UP000677152"/>
    </source>
</evidence>
<dbReference type="PANTHER" id="PTHR30055:SF225">
    <property type="entry name" value="TRANSCRIPTIONAL REGULATORY PROTEIN-RELATED"/>
    <property type="match status" value="1"/>
</dbReference>
<feature type="domain" description="HTH tetR-type" evidence="5">
    <location>
        <begin position="15"/>
        <end position="75"/>
    </location>
</feature>
<dbReference type="Gene3D" id="1.10.357.10">
    <property type="entry name" value="Tetracycline Repressor, domain 2"/>
    <property type="match status" value="1"/>
</dbReference>
<dbReference type="PROSITE" id="PS50977">
    <property type="entry name" value="HTH_TETR_2"/>
    <property type="match status" value="1"/>
</dbReference>
<dbReference type="GO" id="GO:0000976">
    <property type="term" value="F:transcription cis-regulatory region binding"/>
    <property type="evidence" value="ECO:0007669"/>
    <property type="project" value="TreeGrafter"/>
</dbReference>
<dbReference type="PANTHER" id="PTHR30055">
    <property type="entry name" value="HTH-TYPE TRANSCRIPTIONAL REGULATOR RUTR"/>
    <property type="match status" value="1"/>
</dbReference>
<evidence type="ECO:0000313" key="6">
    <source>
        <dbReference type="EMBL" id="QUF07433.1"/>
    </source>
</evidence>
<protein>
    <submittedName>
        <fullName evidence="6">TetR/AcrR family transcriptional regulator</fullName>
    </submittedName>
</protein>
<reference evidence="6" key="1">
    <citation type="submission" date="2021-04" db="EMBL/GenBank/DDBJ databases">
        <title>Genomic sequence of Actinosynnema pretiosum subsp. pretiosum ATCC 31280 (C-14919).</title>
        <authorList>
            <person name="Bai L."/>
            <person name="Wang X."/>
            <person name="Xiao Y."/>
        </authorList>
    </citation>
    <scope>NUCLEOTIDE SEQUENCE</scope>
    <source>
        <strain evidence="6">ATCC 31280</strain>
    </source>
</reference>
<evidence type="ECO:0000256" key="2">
    <source>
        <dbReference type="ARBA" id="ARBA00023125"/>
    </source>
</evidence>
<dbReference type="InterPro" id="IPR050109">
    <property type="entry name" value="HTH-type_TetR-like_transc_reg"/>
</dbReference>
<gene>
    <name evidence="6" type="ORF">KCV87_16255</name>
</gene>
<keyword evidence="1" id="KW-0805">Transcription regulation</keyword>
<dbReference type="InterPro" id="IPR001647">
    <property type="entry name" value="HTH_TetR"/>
</dbReference>
<dbReference type="Pfam" id="PF16859">
    <property type="entry name" value="TetR_C_11"/>
    <property type="match status" value="1"/>
</dbReference>
<sequence>MPADARTTKPRRRGDALTGAIYLATLEELARTGLEPLAFDRIAAVAGAGKASLYRRWATPAELVLAALTDPLTGFGEPTPEPGTGTLRGDLVELLTGLARVLEQPHGRALRPLVAQRERYPELHARVVELVLAPRQRLLLRVLERAVERGEADPAAVTPRVATVGPRLVLTEHDHRGPVSAAEVEAIVDEVLLPLAAPRKRA</sequence>
<dbReference type="InterPro" id="IPR009057">
    <property type="entry name" value="Homeodomain-like_sf"/>
</dbReference>
<feature type="DNA-binding region" description="H-T-H motif" evidence="4">
    <location>
        <begin position="38"/>
        <end position="57"/>
    </location>
</feature>
<accession>A0AA45LD95</accession>
<dbReference type="InterPro" id="IPR011075">
    <property type="entry name" value="TetR_C"/>
</dbReference>
<evidence type="ECO:0000256" key="1">
    <source>
        <dbReference type="ARBA" id="ARBA00023015"/>
    </source>
</evidence>
<name>A0AA45LD95_9PSEU</name>
<evidence type="ECO:0000256" key="3">
    <source>
        <dbReference type="ARBA" id="ARBA00023163"/>
    </source>
</evidence>
<evidence type="ECO:0000259" key="5">
    <source>
        <dbReference type="PROSITE" id="PS50977"/>
    </source>
</evidence>
<dbReference type="AlphaFoldDB" id="A0AA45LD95"/>
<dbReference type="Gene3D" id="1.10.10.60">
    <property type="entry name" value="Homeodomain-like"/>
    <property type="match status" value="1"/>
</dbReference>
<dbReference type="Pfam" id="PF00440">
    <property type="entry name" value="TetR_N"/>
    <property type="match status" value="1"/>
</dbReference>
<dbReference type="Proteomes" id="UP000677152">
    <property type="component" value="Chromosome"/>
</dbReference>
<dbReference type="SUPFAM" id="SSF48498">
    <property type="entry name" value="Tetracyclin repressor-like, C-terminal domain"/>
    <property type="match status" value="1"/>
</dbReference>
<dbReference type="EMBL" id="CP073249">
    <property type="protein sequence ID" value="QUF07433.1"/>
    <property type="molecule type" value="Genomic_DNA"/>
</dbReference>
<evidence type="ECO:0000256" key="4">
    <source>
        <dbReference type="PROSITE-ProRule" id="PRU00335"/>
    </source>
</evidence>
<organism evidence="6 7">
    <name type="scientific">Actinosynnema pretiosum subsp. pretiosum</name>
    <dbReference type="NCBI Taxonomy" id="103721"/>
    <lineage>
        <taxon>Bacteria</taxon>
        <taxon>Bacillati</taxon>
        <taxon>Actinomycetota</taxon>
        <taxon>Actinomycetes</taxon>
        <taxon>Pseudonocardiales</taxon>
        <taxon>Pseudonocardiaceae</taxon>
        <taxon>Actinosynnema</taxon>
    </lineage>
</organism>
<keyword evidence="2 4" id="KW-0238">DNA-binding</keyword>
<proteinExistence type="predicted"/>